<dbReference type="GO" id="GO:0036431">
    <property type="term" value="F:dCMP kinase activity"/>
    <property type="evidence" value="ECO:0007669"/>
    <property type="project" value="InterPro"/>
</dbReference>
<dbReference type="HAMAP" id="MF_00238">
    <property type="entry name" value="Cytidyl_kinase_type1"/>
    <property type="match status" value="1"/>
</dbReference>
<organism evidence="10 11">
    <name type="scientific">Magnetovibrio blakemorei</name>
    <dbReference type="NCBI Taxonomy" id="28181"/>
    <lineage>
        <taxon>Bacteria</taxon>
        <taxon>Pseudomonadati</taxon>
        <taxon>Pseudomonadota</taxon>
        <taxon>Alphaproteobacteria</taxon>
        <taxon>Rhodospirillales</taxon>
        <taxon>Magnetovibrionaceae</taxon>
        <taxon>Magnetovibrio</taxon>
    </lineage>
</organism>
<keyword evidence="11" id="KW-1185">Reference proteome</keyword>
<dbReference type="OrthoDB" id="9807434at2"/>
<dbReference type="RefSeq" id="WP_069956807.1">
    <property type="nucleotide sequence ID" value="NZ_MCGG01000008.1"/>
</dbReference>
<evidence type="ECO:0000256" key="8">
    <source>
        <dbReference type="HAMAP-Rule" id="MF_00238"/>
    </source>
</evidence>
<evidence type="ECO:0000259" key="9">
    <source>
        <dbReference type="Pfam" id="PF02224"/>
    </source>
</evidence>
<sequence>MSIVIAIDGPAAAGKGTLGLRLEQHFKLAKLDTGLLYRATGFKVLSQGGDPEDPAQAEAAARALDPAELNNPELRTDESAQAASKVSAIPGVRAALLDFQRNFAQNPPKLADGSAAQGAILDGRDIGTTVCPDAEVKLFVTASTEIRAKRRFKELRDRGLEAIYARVLDDMKERDARDTSRSASPLVAAADALQLDTSDMDADQAFAAALDFIAAKNLF</sequence>
<keyword evidence="2 8" id="KW-0808">Transferase</keyword>
<dbReference type="CDD" id="cd02020">
    <property type="entry name" value="CMPK"/>
    <property type="match status" value="1"/>
</dbReference>
<gene>
    <name evidence="8" type="primary">cmk</name>
    <name evidence="10" type="ORF">BEN30_04505</name>
</gene>
<dbReference type="SUPFAM" id="SSF52540">
    <property type="entry name" value="P-loop containing nucleoside triphosphate hydrolases"/>
    <property type="match status" value="1"/>
</dbReference>
<dbReference type="GO" id="GO:0005737">
    <property type="term" value="C:cytoplasm"/>
    <property type="evidence" value="ECO:0007669"/>
    <property type="project" value="UniProtKB-SubCell"/>
</dbReference>
<evidence type="ECO:0000256" key="2">
    <source>
        <dbReference type="ARBA" id="ARBA00022679"/>
    </source>
</evidence>
<dbReference type="GO" id="GO:0006220">
    <property type="term" value="P:pyrimidine nucleotide metabolic process"/>
    <property type="evidence" value="ECO:0007669"/>
    <property type="project" value="UniProtKB-UniRule"/>
</dbReference>
<evidence type="ECO:0000256" key="5">
    <source>
        <dbReference type="ARBA" id="ARBA00022840"/>
    </source>
</evidence>
<dbReference type="AlphaFoldDB" id="A0A1E5QCD4"/>
<protein>
    <recommendedName>
        <fullName evidence="8">Cytidylate kinase</fullName>
        <shortName evidence="8">CK</shortName>
        <ecNumber evidence="8">2.7.4.25</ecNumber>
    </recommendedName>
    <alternativeName>
        <fullName evidence="8">Cytidine monophosphate kinase</fullName>
        <shortName evidence="8">CMP kinase</shortName>
    </alternativeName>
</protein>
<name>A0A1E5QCD4_9PROT</name>
<evidence type="ECO:0000256" key="1">
    <source>
        <dbReference type="ARBA" id="ARBA00009427"/>
    </source>
</evidence>
<feature type="binding site" evidence="8">
    <location>
        <begin position="9"/>
        <end position="17"/>
    </location>
    <ligand>
        <name>ATP</name>
        <dbReference type="ChEBI" id="CHEBI:30616"/>
    </ligand>
</feature>
<comment type="catalytic activity">
    <reaction evidence="7 8">
        <text>CMP + ATP = CDP + ADP</text>
        <dbReference type="Rhea" id="RHEA:11600"/>
        <dbReference type="ChEBI" id="CHEBI:30616"/>
        <dbReference type="ChEBI" id="CHEBI:58069"/>
        <dbReference type="ChEBI" id="CHEBI:60377"/>
        <dbReference type="ChEBI" id="CHEBI:456216"/>
        <dbReference type="EC" id="2.7.4.25"/>
    </reaction>
</comment>
<keyword evidence="5 8" id="KW-0067">ATP-binding</keyword>
<reference evidence="11" key="1">
    <citation type="submission" date="2016-07" db="EMBL/GenBank/DDBJ databases">
        <authorList>
            <person name="Florea S."/>
            <person name="Webb J.S."/>
            <person name="Jaromczyk J."/>
            <person name="Schardl C.L."/>
        </authorList>
    </citation>
    <scope>NUCLEOTIDE SEQUENCE [LARGE SCALE GENOMIC DNA]</scope>
    <source>
        <strain evidence="11">MV-1</strain>
    </source>
</reference>
<evidence type="ECO:0000256" key="3">
    <source>
        <dbReference type="ARBA" id="ARBA00022741"/>
    </source>
</evidence>
<feature type="domain" description="Cytidylate kinase" evidence="9">
    <location>
        <begin position="5"/>
        <end position="211"/>
    </location>
</feature>
<comment type="similarity">
    <text evidence="1 8">Belongs to the cytidylate kinase family. Type 1 subfamily.</text>
</comment>
<keyword evidence="4 8" id="KW-0418">Kinase</keyword>
<dbReference type="GO" id="GO:0005524">
    <property type="term" value="F:ATP binding"/>
    <property type="evidence" value="ECO:0007669"/>
    <property type="project" value="UniProtKB-UniRule"/>
</dbReference>
<proteinExistence type="inferred from homology"/>
<dbReference type="InterPro" id="IPR011994">
    <property type="entry name" value="Cytidylate_kinase_dom"/>
</dbReference>
<keyword evidence="8" id="KW-0963">Cytoplasm</keyword>
<evidence type="ECO:0000256" key="4">
    <source>
        <dbReference type="ARBA" id="ARBA00022777"/>
    </source>
</evidence>
<dbReference type="Pfam" id="PF02224">
    <property type="entry name" value="Cytidylate_kin"/>
    <property type="match status" value="1"/>
</dbReference>
<comment type="catalytic activity">
    <reaction evidence="6 8">
        <text>dCMP + ATP = dCDP + ADP</text>
        <dbReference type="Rhea" id="RHEA:25094"/>
        <dbReference type="ChEBI" id="CHEBI:30616"/>
        <dbReference type="ChEBI" id="CHEBI:57566"/>
        <dbReference type="ChEBI" id="CHEBI:58593"/>
        <dbReference type="ChEBI" id="CHEBI:456216"/>
        <dbReference type="EC" id="2.7.4.25"/>
    </reaction>
</comment>
<dbReference type="EC" id="2.7.4.25" evidence="8"/>
<dbReference type="InterPro" id="IPR003136">
    <property type="entry name" value="Cytidylate_kin"/>
</dbReference>
<dbReference type="GO" id="GO:0036430">
    <property type="term" value="F:CMP kinase activity"/>
    <property type="evidence" value="ECO:0007669"/>
    <property type="project" value="RHEA"/>
</dbReference>
<dbReference type="Gene3D" id="3.40.50.300">
    <property type="entry name" value="P-loop containing nucleotide triphosphate hydrolases"/>
    <property type="match status" value="1"/>
</dbReference>
<dbReference type="EMBL" id="MCGG01000008">
    <property type="protein sequence ID" value="OEJ69343.1"/>
    <property type="molecule type" value="Genomic_DNA"/>
</dbReference>
<keyword evidence="3 8" id="KW-0547">Nucleotide-binding</keyword>
<dbReference type="InterPro" id="IPR027417">
    <property type="entry name" value="P-loop_NTPase"/>
</dbReference>
<accession>A0A1E5QCD4</accession>
<dbReference type="NCBIfam" id="TIGR00017">
    <property type="entry name" value="cmk"/>
    <property type="match status" value="1"/>
</dbReference>
<dbReference type="STRING" id="28181.BEN30_04505"/>
<comment type="caution">
    <text evidence="10">The sequence shown here is derived from an EMBL/GenBank/DDBJ whole genome shotgun (WGS) entry which is preliminary data.</text>
</comment>
<evidence type="ECO:0000313" key="10">
    <source>
        <dbReference type="EMBL" id="OEJ69343.1"/>
    </source>
</evidence>
<dbReference type="Proteomes" id="UP000095347">
    <property type="component" value="Unassembled WGS sequence"/>
</dbReference>
<comment type="subcellular location">
    <subcellularLocation>
        <location evidence="8">Cytoplasm</location>
    </subcellularLocation>
</comment>
<evidence type="ECO:0000313" key="11">
    <source>
        <dbReference type="Proteomes" id="UP000095347"/>
    </source>
</evidence>
<evidence type="ECO:0000256" key="7">
    <source>
        <dbReference type="ARBA" id="ARBA00048478"/>
    </source>
</evidence>
<evidence type="ECO:0000256" key="6">
    <source>
        <dbReference type="ARBA" id="ARBA00047615"/>
    </source>
</evidence>